<dbReference type="PANTHER" id="PTHR34293:SF1">
    <property type="entry name" value="HTH-TYPE TRANSCRIPTIONAL REGULATOR TRMBL2"/>
    <property type="match status" value="1"/>
</dbReference>
<evidence type="ECO:0000313" key="3">
    <source>
        <dbReference type="Proteomes" id="UP000230796"/>
    </source>
</evidence>
<organism evidence="2 3">
    <name type="scientific">Candidatus Collierbacteria bacterium CG10_big_fil_rev_8_21_14_0_10_44_9</name>
    <dbReference type="NCBI Taxonomy" id="1974535"/>
    <lineage>
        <taxon>Bacteria</taxon>
        <taxon>Candidatus Collieribacteriota</taxon>
    </lineage>
</organism>
<reference evidence="3" key="1">
    <citation type="submission" date="2017-09" db="EMBL/GenBank/DDBJ databases">
        <title>Depth-based differentiation of microbial function through sediment-hosted aquifers and enrichment of novel symbionts in the deep terrestrial subsurface.</title>
        <authorList>
            <person name="Probst A.J."/>
            <person name="Ladd B."/>
            <person name="Jarett J.K."/>
            <person name="Geller-Mcgrath D.E."/>
            <person name="Sieber C.M.K."/>
            <person name="Emerson J.B."/>
            <person name="Anantharaman K."/>
            <person name="Thomas B.C."/>
            <person name="Malmstrom R."/>
            <person name="Stieglmeier M."/>
            <person name="Klingl A."/>
            <person name="Woyke T."/>
            <person name="Ryan C.M."/>
            <person name="Banfield J.F."/>
        </authorList>
    </citation>
    <scope>NUCLEOTIDE SEQUENCE [LARGE SCALE GENOMIC DNA]</scope>
</reference>
<dbReference type="InterPro" id="IPR036390">
    <property type="entry name" value="WH_DNA-bd_sf"/>
</dbReference>
<evidence type="ECO:0000259" key="1">
    <source>
        <dbReference type="Pfam" id="PF01978"/>
    </source>
</evidence>
<evidence type="ECO:0000313" key="2">
    <source>
        <dbReference type="EMBL" id="PIR98920.1"/>
    </source>
</evidence>
<dbReference type="InterPro" id="IPR036388">
    <property type="entry name" value="WH-like_DNA-bd_sf"/>
</dbReference>
<dbReference type="InterPro" id="IPR051797">
    <property type="entry name" value="TrmB-like"/>
</dbReference>
<proteinExistence type="predicted"/>
<sequence length="292" mass="32950">MNITKRTQQVLQHFGLSSNEVTVYQSALALGETSPFAIAKATGIPRTTIYAVLTDLALKGLVELESATDLMKQQTKVRAKNPSVLRELIHAKQSVLVSQEVDIVEILPFLKKEYLKDSTNADFQFFEGSAGAAKVTFDLDHVDQDSYVFDYLTPMDVFGTEAINRGVEAAIKFQSHAKSTEYNLIPITAWTKHVLSYQVERNPHYLHHVELRHLPFELQQMSVWLHVKGDRTRIVSVQGDEVWGLKIRSKNLANSLVGIHHALWKLATPITRDMIASWGPNPYLQAEKSKKQ</sequence>
<gene>
    <name evidence="2" type="ORF">COT87_02205</name>
</gene>
<protein>
    <recommendedName>
        <fullName evidence="1">Transcription regulator TrmB N-terminal domain-containing protein</fullName>
    </recommendedName>
</protein>
<dbReference type="PANTHER" id="PTHR34293">
    <property type="entry name" value="HTH-TYPE TRANSCRIPTIONAL REGULATOR TRMBL2"/>
    <property type="match status" value="1"/>
</dbReference>
<dbReference type="SUPFAM" id="SSF46785">
    <property type="entry name" value="Winged helix' DNA-binding domain"/>
    <property type="match status" value="1"/>
</dbReference>
<dbReference type="AlphaFoldDB" id="A0A2H0VKR3"/>
<dbReference type="Pfam" id="PF01978">
    <property type="entry name" value="TrmB"/>
    <property type="match status" value="1"/>
</dbReference>
<dbReference type="InterPro" id="IPR002831">
    <property type="entry name" value="Tscrpt_reg_TrmB_N"/>
</dbReference>
<dbReference type="EMBL" id="PFAF01000044">
    <property type="protein sequence ID" value="PIR98920.1"/>
    <property type="molecule type" value="Genomic_DNA"/>
</dbReference>
<dbReference type="Gene3D" id="1.10.10.10">
    <property type="entry name" value="Winged helix-like DNA-binding domain superfamily/Winged helix DNA-binding domain"/>
    <property type="match status" value="1"/>
</dbReference>
<comment type="caution">
    <text evidence="2">The sequence shown here is derived from an EMBL/GenBank/DDBJ whole genome shotgun (WGS) entry which is preliminary data.</text>
</comment>
<feature type="domain" description="Transcription regulator TrmB N-terminal" evidence="1">
    <location>
        <begin position="11"/>
        <end position="82"/>
    </location>
</feature>
<dbReference type="Proteomes" id="UP000230796">
    <property type="component" value="Unassembled WGS sequence"/>
</dbReference>
<name>A0A2H0VKR3_9BACT</name>
<accession>A0A2H0VKR3</accession>